<dbReference type="OrthoDB" id="6427988at2759"/>
<dbReference type="EMBL" id="BGPR01012392">
    <property type="protein sequence ID" value="GBN55855.1"/>
    <property type="molecule type" value="Genomic_DNA"/>
</dbReference>
<dbReference type="AlphaFoldDB" id="A0A4Y2PVC8"/>
<comment type="caution">
    <text evidence="3">The sequence shown here is derived from an EMBL/GenBank/DDBJ whole genome shotgun (WGS) entry which is preliminary data.</text>
</comment>
<organism evidence="3 4">
    <name type="scientific">Araneus ventricosus</name>
    <name type="common">Orbweaver spider</name>
    <name type="synonym">Epeira ventricosa</name>
    <dbReference type="NCBI Taxonomy" id="182803"/>
    <lineage>
        <taxon>Eukaryota</taxon>
        <taxon>Metazoa</taxon>
        <taxon>Ecdysozoa</taxon>
        <taxon>Arthropoda</taxon>
        <taxon>Chelicerata</taxon>
        <taxon>Arachnida</taxon>
        <taxon>Araneae</taxon>
        <taxon>Araneomorphae</taxon>
        <taxon>Entelegynae</taxon>
        <taxon>Araneoidea</taxon>
        <taxon>Araneidae</taxon>
        <taxon>Araneus</taxon>
    </lineage>
</organism>
<dbReference type="Proteomes" id="UP000499080">
    <property type="component" value="Unassembled WGS sequence"/>
</dbReference>
<evidence type="ECO:0000313" key="4">
    <source>
        <dbReference type="Proteomes" id="UP000499080"/>
    </source>
</evidence>
<gene>
    <name evidence="3" type="ORF">AVEN_105789_1</name>
    <name evidence="2" type="ORF">AVEN_239399_1</name>
</gene>
<keyword evidence="4" id="KW-1185">Reference proteome</keyword>
<accession>A0A4Y2PVC8</accession>
<evidence type="ECO:0000313" key="2">
    <source>
        <dbReference type="EMBL" id="GBN55851.1"/>
    </source>
</evidence>
<evidence type="ECO:0000313" key="3">
    <source>
        <dbReference type="EMBL" id="GBN55855.1"/>
    </source>
</evidence>
<feature type="region of interest" description="Disordered" evidence="1">
    <location>
        <begin position="1"/>
        <end position="30"/>
    </location>
</feature>
<feature type="compositionally biased region" description="Pro residues" evidence="1">
    <location>
        <begin position="1"/>
        <end position="12"/>
    </location>
</feature>
<evidence type="ECO:0000256" key="1">
    <source>
        <dbReference type="SAM" id="MobiDB-lite"/>
    </source>
</evidence>
<reference evidence="3 4" key="1">
    <citation type="journal article" date="2019" name="Sci. Rep.">
        <title>Orb-weaving spider Araneus ventricosus genome elucidates the spidroin gene catalogue.</title>
        <authorList>
            <person name="Kono N."/>
            <person name="Nakamura H."/>
            <person name="Ohtoshi R."/>
            <person name="Moran D.A.P."/>
            <person name="Shinohara A."/>
            <person name="Yoshida Y."/>
            <person name="Fujiwara M."/>
            <person name="Mori M."/>
            <person name="Tomita M."/>
            <person name="Arakawa K."/>
        </authorList>
    </citation>
    <scope>NUCLEOTIDE SEQUENCE [LARGE SCALE GENOMIC DNA]</scope>
</reference>
<dbReference type="EMBL" id="BGPR01012391">
    <property type="protein sequence ID" value="GBN55851.1"/>
    <property type="molecule type" value="Genomic_DNA"/>
</dbReference>
<sequence length="98" mass="10543">MCPCGVVPPPSSTYPRGPSRSPPRSLPGPLDGKLPITDFCLPRPTATNCPPPLLAGRLRQRTVNTPRDNVLPGPGLLLLAVTTIEFQFSDLDDAFENH</sequence>
<protein>
    <submittedName>
        <fullName evidence="3">Uncharacterized protein</fullName>
    </submittedName>
</protein>
<name>A0A4Y2PVC8_ARAVE</name>
<proteinExistence type="predicted"/>